<keyword evidence="3" id="KW-1185">Reference proteome</keyword>
<dbReference type="RefSeq" id="WP_378210099.1">
    <property type="nucleotide sequence ID" value="NZ_JBHLZP010000362.1"/>
</dbReference>
<feature type="compositionally biased region" description="Basic and acidic residues" evidence="1">
    <location>
        <begin position="15"/>
        <end position="24"/>
    </location>
</feature>
<dbReference type="EMBL" id="JBHLZP010000362">
    <property type="protein sequence ID" value="MFB9837286.1"/>
    <property type="molecule type" value="Genomic_DNA"/>
</dbReference>
<comment type="caution">
    <text evidence="2">The sequence shown here is derived from an EMBL/GenBank/DDBJ whole genome shotgun (WGS) entry which is preliminary data.</text>
</comment>
<dbReference type="Proteomes" id="UP001589627">
    <property type="component" value="Unassembled WGS sequence"/>
</dbReference>
<organism evidence="2 3">
    <name type="scientific">Actinoallomurus acaciae</name>
    <dbReference type="NCBI Taxonomy" id="502577"/>
    <lineage>
        <taxon>Bacteria</taxon>
        <taxon>Bacillati</taxon>
        <taxon>Actinomycetota</taxon>
        <taxon>Actinomycetes</taxon>
        <taxon>Streptosporangiales</taxon>
        <taxon>Thermomonosporaceae</taxon>
        <taxon>Actinoallomurus</taxon>
    </lineage>
</organism>
<accession>A0ABV5YRW6</accession>
<feature type="region of interest" description="Disordered" evidence="1">
    <location>
        <begin position="1"/>
        <end position="24"/>
    </location>
</feature>
<gene>
    <name evidence="2" type="ORF">ACFFNX_34445</name>
</gene>
<evidence type="ECO:0000313" key="2">
    <source>
        <dbReference type="EMBL" id="MFB9837286.1"/>
    </source>
</evidence>
<evidence type="ECO:0000256" key="1">
    <source>
        <dbReference type="SAM" id="MobiDB-lite"/>
    </source>
</evidence>
<reference evidence="2 3" key="1">
    <citation type="submission" date="2024-09" db="EMBL/GenBank/DDBJ databases">
        <authorList>
            <person name="Sun Q."/>
            <person name="Mori K."/>
        </authorList>
    </citation>
    <scope>NUCLEOTIDE SEQUENCE [LARGE SCALE GENOMIC DNA]</scope>
    <source>
        <strain evidence="2 3">TBRC 0563</strain>
    </source>
</reference>
<evidence type="ECO:0000313" key="3">
    <source>
        <dbReference type="Proteomes" id="UP001589627"/>
    </source>
</evidence>
<name>A0ABV5YRW6_9ACTN</name>
<proteinExistence type="predicted"/>
<protein>
    <submittedName>
        <fullName evidence="2">Uncharacterized protein</fullName>
    </submittedName>
</protein>
<sequence>MQEGRHGGAVPRSITLKDKDSSADHQRCRWEDINTATGRYLTLDINTGSGSGDAAAVADAGTQFSADEKNLENPRFHSSAETVSGLGDKALAARTTDYVDMKVVHGHPVQHPKRYYIAGAEVVVMVRNVVIDIEWSGADYPSSVRGSSALRGTNFTYARTKAEAVTLAQEVIQQLPA</sequence>